<dbReference type="EMBL" id="SHLD01000001">
    <property type="protein sequence ID" value="RZU75409.1"/>
    <property type="molecule type" value="Genomic_DNA"/>
</dbReference>
<keyword evidence="1" id="KW-0812">Transmembrane</keyword>
<protein>
    <submittedName>
        <fullName evidence="2">ABC-type transport system involved in multi-copper enzyme maturation permease subunit</fullName>
    </submittedName>
</protein>
<feature type="transmembrane region" description="Helical" evidence="1">
    <location>
        <begin position="21"/>
        <end position="43"/>
    </location>
</feature>
<name>A0A4Q8BE64_9ACTN</name>
<feature type="transmembrane region" description="Helical" evidence="1">
    <location>
        <begin position="342"/>
        <end position="368"/>
    </location>
</feature>
<evidence type="ECO:0000313" key="2">
    <source>
        <dbReference type="EMBL" id="RZU75409.1"/>
    </source>
</evidence>
<feature type="transmembrane region" description="Helical" evidence="1">
    <location>
        <begin position="296"/>
        <end position="315"/>
    </location>
</feature>
<evidence type="ECO:0000313" key="3">
    <source>
        <dbReference type="Proteomes" id="UP000294114"/>
    </source>
</evidence>
<reference evidence="2 3" key="1">
    <citation type="submission" date="2019-02" db="EMBL/GenBank/DDBJ databases">
        <title>Sequencing the genomes of 1000 actinobacteria strains.</title>
        <authorList>
            <person name="Klenk H.-P."/>
        </authorList>
    </citation>
    <scope>NUCLEOTIDE SEQUENCE [LARGE SCALE GENOMIC DNA]</scope>
    <source>
        <strain evidence="2 3">DSM 45612</strain>
    </source>
</reference>
<feature type="transmembrane region" description="Helical" evidence="1">
    <location>
        <begin position="476"/>
        <end position="495"/>
    </location>
</feature>
<dbReference type="PANTHER" id="PTHR37305">
    <property type="entry name" value="INTEGRAL MEMBRANE PROTEIN-RELATED"/>
    <property type="match status" value="1"/>
</dbReference>
<organism evidence="2 3">
    <name type="scientific">Micromonospora kangleipakensis</name>
    <dbReference type="NCBI Taxonomy" id="1077942"/>
    <lineage>
        <taxon>Bacteria</taxon>
        <taxon>Bacillati</taxon>
        <taxon>Actinomycetota</taxon>
        <taxon>Actinomycetes</taxon>
        <taxon>Micromonosporales</taxon>
        <taxon>Micromonosporaceae</taxon>
        <taxon>Micromonospora</taxon>
    </lineage>
</organism>
<dbReference type="Proteomes" id="UP000294114">
    <property type="component" value="Unassembled WGS sequence"/>
</dbReference>
<gene>
    <name evidence="2" type="ORF">EV384_3950</name>
</gene>
<dbReference type="AlphaFoldDB" id="A0A4Q8BE64"/>
<dbReference type="PANTHER" id="PTHR37305:SF1">
    <property type="entry name" value="MEMBRANE PROTEIN"/>
    <property type="match status" value="1"/>
</dbReference>
<keyword evidence="1" id="KW-0472">Membrane</keyword>
<sequence>MTARESFPRLLLAEWTKLRSVSRWVITLLGAAALTIGLSYLAASGNKTDINEHADFVSGPHGEPVADAFYFVHQQITGDTTLTVRVASLTPEPDRRAVRMGSDQMTKLEDPSPFAQPAAGIMIKDGTRPGSSYASVMLTADQGVHMQWDFDADRKGSASSGARWLRLVRSGNTITGYESADGAAWQKIGTATPKNLPSTVEVGFYVSSPAAVYASRGGGSSSVGGRPTSARAAFDNVQRGSGGTWHGESIGDADRLSEKGGVRGGGQVTEADGTYTVVGTGKVGPQPPDDDMVETALIGVIAGLMALIAIGVLYATSEYRRGMIRTTFAATPRRGRVLAAKAIVLGTTSFLVGLVGAVGSFVLAIPILRKQGFTSPAFPRPSLTDESVLRALLLTAAFMAGVAVVGLAIGVLLRHSAAAITITIVLVLGPLIVGMILPGTSPKWLMYTTLAGGMATQRAKPPTITLAEPWAMIGPWAGIGVVAAWVAVTLGLAWWQLRKRDA</sequence>
<dbReference type="Gene3D" id="2.60.120.200">
    <property type="match status" value="1"/>
</dbReference>
<feature type="transmembrane region" description="Helical" evidence="1">
    <location>
        <begin position="417"/>
        <end position="437"/>
    </location>
</feature>
<dbReference type="GO" id="GO:0140359">
    <property type="term" value="F:ABC-type transporter activity"/>
    <property type="evidence" value="ECO:0007669"/>
    <property type="project" value="InterPro"/>
</dbReference>
<feature type="transmembrane region" description="Helical" evidence="1">
    <location>
        <begin position="388"/>
        <end position="410"/>
    </location>
</feature>
<evidence type="ECO:0000256" key="1">
    <source>
        <dbReference type="SAM" id="Phobius"/>
    </source>
</evidence>
<proteinExistence type="predicted"/>
<accession>A0A4Q8BE64</accession>
<keyword evidence="1" id="KW-1133">Transmembrane helix</keyword>
<dbReference type="GO" id="GO:0005886">
    <property type="term" value="C:plasma membrane"/>
    <property type="evidence" value="ECO:0007669"/>
    <property type="project" value="UniProtKB-SubCell"/>
</dbReference>
<keyword evidence="3" id="KW-1185">Reference proteome</keyword>
<comment type="caution">
    <text evidence="2">The sequence shown here is derived from an EMBL/GenBank/DDBJ whole genome shotgun (WGS) entry which is preliminary data.</text>
</comment>